<reference evidence="1 2" key="1">
    <citation type="journal article" date="2016" name="Int. J. Syst. Evol. Microbiol.">
        <title>Caldimicrobium thiodismutans sp. nov., a sulfur-disproportionating bacterium isolated from a hot spring, and emended description of the genus Caldimicrobium.</title>
        <authorList>
            <person name="Kojima H."/>
            <person name="Umezawa K."/>
            <person name="Fukui M."/>
        </authorList>
    </citation>
    <scope>NUCLEOTIDE SEQUENCE [LARGE SCALE GENOMIC DNA]</scope>
    <source>
        <strain evidence="1 2">TF1</strain>
    </source>
</reference>
<dbReference type="PATRIC" id="fig|1653476.3.peg.399"/>
<dbReference type="Proteomes" id="UP000068196">
    <property type="component" value="Chromosome"/>
</dbReference>
<dbReference type="PROSITE" id="PS51257">
    <property type="entry name" value="PROKAR_LIPOPROTEIN"/>
    <property type="match status" value="1"/>
</dbReference>
<proteinExistence type="predicted"/>
<dbReference type="AlphaFoldDB" id="A0A0U5AFK2"/>
<dbReference type="RefSeq" id="WP_068512585.1">
    <property type="nucleotide sequence ID" value="NZ_AP014945.1"/>
</dbReference>
<evidence type="ECO:0000313" key="1">
    <source>
        <dbReference type="EMBL" id="BAU22787.1"/>
    </source>
</evidence>
<accession>A0A0U5AFK2</accession>
<reference evidence="2" key="2">
    <citation type="journal article" date="2016" name="Int. J. Syst. Evol. Microbiol.">
        <title>Caldimicrobium thiodismutans sp. nov., a sulfur-disproportionating bacterium isolated from a hot spring.</title>
        <authorList>
            <person name="Kojima H."/>
            <person name="Umezawa K."/>
            <person name="Fukui M."/>
        </authorList>
    </citation>
    <scope>NUCLEOTIDE SEQUENCE [LARGE SCALE GENOMIC DNA]</scope>
    <source>
        <strain evidence="2">TF1</strain>
    </source>
</reference>
<dbReference type="EMBL" id="AP014945">
    <property type="protein sequence ID" value="BAU22787.1"/>
    <property type="molecule type" value="Genomic_DNA"/>
</dbReference>
<dbReference type="KEGG" id="cthi:THC_0391"/>
<sequence length="192" mass="22611">MSLKRFIIFFLFFLLTSCAYKEVQVPSVYLTLATEGFQGRTLKGRVFFQGELFFLNDNNSSGGSYGTFYTTADELILILTPPLSTEIFIYWKRGEEVRVLNTSKKKVYTIKIKELRDIDFPSYFLGLKERERSFKKGFFSGEYRFSDKDLQGTLESNLLKLNWKIKEIAFTEETLPRPDWKDFKEKDIKLIF</sequence>
<evidence type="ECO:0008006" key="3">
    <source>
        <dbReference type="Google" id="ProtNLM"/>
    </source>
</evidence>
<protein>
    <recommendedName>
        <fullName evidence="3">Lipoprotein</fullName>
    </recommendedName>
</protein>
<evidence type="ECO:0000313" key="2">
    <source>
        <dbReference type="Proteomes" id="UP000068196"/>
    </source>
</evidence>
<organism evidence="1 2">
    <name type="scientific">Caldimicrobium thiodismutans</name>
    <dbReference type="NCBI Taxonomy" id="1653476"/>
    <lineage>
        <taxon>Bacteria</taxon>
        <taxon>Pseudomonadati</taxon>
        <taxon>Thermodesulfobacteriota</taxon>
        <taxon>Thermodesulfobacteria</taxon>
        <taxon>Thermodesulfobacteriales</taxon>
        <taxon>Thermodesulfobacteriaceae</taxon>
        <taxon>Caldimicrobium</taxon>
    </lineage>
</organism>
<name>A0A0U5AFK2_9BACT</name>
<dbReference type="STRING" id="1653476.THC_0391"/>
<gene>
    <name evidence="1" type="ORF">THC_0391</name>
</gene>
<dbReference type="OrthoDB" id="9806030at2"/>
<keyword evidence="2" id="KW-1185">Reference proteome</keyword>